<dbReference type="Proteomes" id="UP000318509">
    <property type="component" value="Unassembled WGS sequence"/>
</dbReference>
<sequence>MTADRIEYDSLARTLRADGHVQASGGDAVITADHLEGSADTQEVTASGHVVLTQGLTTATGTLLTYNLGTKVGRMENMAGQFGPLHVSGQAIEIAPGQDVVSEASMTPCDPDHPFYKVTAKKIVIVPDQSVTAYDASLWVGGVRVITLPSYTAGLRGRSGPSLGYNSLDGAYIEYANSFPVGGWRDEYRIRLATTTSLSAENILSERAADHLWKVDLGRSQVQDVNGTLFNIDRYTLDLEYDRERLSWAPIDLGVEAHAGSYRELATGIATPRAEGLATITTDTFRLGPRLFASAGGLARYDTYGTGQQRTVLEGSAALTSPLSIWASASLSYSGIGVSGATPFLFDLINPSSVASLSYTYIFGGFVQSAGANLSYDFLAQQTTLGLNVGMTITPTTALSVSSEYNVTTRQLTEVDYAVNVRCDCVTVGFVYRTFPQSPSANNLMLTVQLNSLGSNVTF</sequence>
<proteinExistence type="predicted"/>
<accession>A0A537JX93</accession>
<reference evidence="1 2" key="1">
    <citation type="journal article" date="2019" name="Nat. Microbiol.">
        <title>Mediterranean grassland soil C-N compound turnover is dependent on rainfall and depth, and is mediated by genomically divergent microorganisms.</title>
        <authorList>
            <person name="Diamond S."/>
            <person name="Andeer P.F."/>
            <person name="Li Z."/>
            <person name="Crits-Christoph A."/>
            <person name="Burstein D."/>
            <person name="Anantharaman K."/>
            <person name="Lane K.R."/>
            <person name="Thomas B.C."/>
            <person name="Pan C."/>
            <person name="Northen T.R."/>
            <person name="Banfield J.F."/>
        </authorList>
    </citation>
    <scope>NUCLEOTIDE SEQUENCE [LARGE SCALE GENOMIC DNA]</scope>
    <source>
        <strain evidence="1">NP_3</strain>
    </source>
</reference>
<dbReference type="InterPro" id="IPR050218">
    <property type="entry name" value="LptD"/>
</dbReference>
<dbReference type="GO" id="GO:1990351">
    <property type="term" value="C:transporter complex"/>
    <property type="evidence" value="ECO:0007669"/>
    <property type="project" value="TreeGrafter"/>
</dbReference>
<dbReference type="EMBL" id="VBAK01000145">
    <property type="protein sequence ID" value="TMI88110.1"/>
    <property type="molecule type" value="Genomic_DNA"/>
</dbReference>
<evidence type="ECO:0008006" key="3">
    <source>
        <dbReference type="Google" id="ProtNLM"/>
    </source>
</evidence>
<dbReference type="PANTHER" id="PTHR30189">
    <property type="entry name" value="LPS-ASSEMBLY PROTEIN"/>
    <property type="match status" value="1"/>
</dbReference>
<comment type="caution">
    <text evidence="1">The sequence shown here is derived from an EMBL/GenBank/DDBJ whole genome shotgun (WGS) entry which is preliminary data.</text>
</comment>
<dbReference type="GO" id="GO:0009279">
    <property type="term" value="C:cell outer membrane"/>
    <property type="evidence" value="ECO:0007669"/>
    <property type="project" value="TreeGrafter"/>
</dbReference>
<dbReference type="AlphaFoldDB" id="A0A537JX93"/>
<protein>
    <recommendedName>
        <fullName evidence="3">LPS-assembly protein LptD</fullName>
    </recommendedName>
</protein>
<name>A0A537JX93_9BACT</name>
<evidence type="ECO:0000313" key="2">
    <source>
        <dbReference type="Proteomes" id="UP000318509"/>
    </source>
</evidence>
<gene>
    <name evidence="1" type="ORF">E6H00_13605</name>
</gene>
<organism evidence="1 2">
    <name type="scientific">Candidatus Segetimicrobium genomatis</name>
    <dbReference type="NCBI Taxonomy" id="2569760"/>
    <lineage>
        <taxon>Bacteria</taxon>
        <taxon>Bacillati</taxon>
        <taxon>Candidatus Sysuimicrobiota</taxon>
        <taxon>Candidatus Sysuimicrobiia</taxon>
        <taxon>Candidatus Sysuimicrobiales</taxon>
        <taxon>Candidatus Segetimicrobiaceae</taxon>
        <taxon>Candidatus Segetimicrobium</taxon>
    </lineage>
</organism>
<dbReference type="Gene3D" id="2.60.450.10">
    <property type="entry name" value="Lipopolysaccharide (LPS) transport protein A like domain"/>
    <property type="match status" value="1"/>
</dbReference>
<dbReference type="PANTHER" id="PTHR30189:SF1">
    <property type="entry name" value="LPS-ASSEMBLY PROTEIN LPTD"/>
    <property type="match status" value="1"/>
</dbReference>
<evidence type="ECO:0000313" key="1">
    <source>
        <dbReference type="EMBL" id="TMI88110.1"/>
    </source>
</evidence>